<keyword evidence="2" id="KW-1185">Reference proteome</keyword>
<organism evidence="1 2">
    <name type="scientific">Luteibacter flocculans</name>
    <dbReference type="NCBI Taxonomy" id="2780091"/>
    <lineage>
        <taxon>Bacteria</taxon>
        <taxon>Pseudomonadati</taxon>
        <taxon>Pseudomonadota</taxon>
        <taxon>Gammaproteobacteria</taxon>
        <taxon>Lysobacterales</taxon>
        <taxon>Rhodanobacteraceae</taxon>
        <taxon>Luteibacter</taxon>
    </lineage>
</organism>
<protein>
    <submittedName>
        <fullName evidence="1">Uncharacterized protein</fullName>
    </submittedName>
</protein>
<proteinExistence type="predicted"/>
<name>A0ABY4T6V1_9GAMM</name>
<accession>A0ABY4T6V1</accession>
<evidence type="ECO:0000313" key="1">
    <source>
        <dbReference type="EMBL" id="URL59638.1"/>
    </source>
</evidence>
<evidence type="ECO:0000313" key="2">
    <source>
        <dbReference type="Proteomes" id="UP001056681"/>
    </source>
</evidence>
<dbReference type="Proteomes" id="UP001056681">
    <property type="component" value="Chromosome"/>
</dbReference>
<dbReference type="EMBL" id="CP063231">
    <property type="protein sequence ID" value="URL59638.1"/>
    <property type="molecule type" value="Genomic_DNA"/>
</dbReference>
<sequence length="141" mass="16277">MARSDHPLVYWKHYAYGYEARLTPYGRAFALARMVTGVPGIHYELVWIYGPKFWRPQRVFNVITIERMVDRWVACHRDSLIRKMPPDPMRVMVANPIFEQQDDAITCSESTCPGCGRFLGHCTRTISRAARQRGNVGWACA</sequence>
<reference evidence="1" key="1">
    <citation type="submission" date="2020-10" db="EMBL/GenBank/DDBJ databases">
        <title>Whole-genome sequence of Luteibacter sp. EIF3.</title>
        <authorList>
            <person name="Friedrich I."/>
            <person name="Hertel R."/>
            <person name="Daniel R."/>
        </authorList>
    </citation>
    <scope>NUCLEOTIDE SEQUENCE</scope>
    <source>
        <strain evidence="1">EIF3</strain>
    </source>
</reference>
<dbReference type="RefSeq" id="WP_250340160.1">
    <property type="nucleotide sequence ID" value="NZ_CP063231.1"/>
</dbReference>
<gene>
    <name evidence="1" type="ORF">IM816_05945</name>
</gene>